<organism evidence="2 3">
    <name type="scientific">Haemaphysalis longicornis</name>
    <name type="common">Bush tick</name>
    <dbReference type="NCBI Taxonomy" id="44386"/>
    <lineage>
        <taxon>Eukaryota</taxon>
        <taxon>Metazoa</taxon>
        <taxon>Ecdysozoa</taxon>
        <taxon>Arthropoda</taxon>
        <taxon>Chelicerata</taxon>
        <taxon>Arachnida</taxon>
        <taxon>Acari</taxon>
        <taxon>Parasitiformes</taxon>
        <taxon>Ixodida</taxon>
        <taxon>Ixodoidea</taxon>
        <taxon>Ixodidae</taxon>
        <taxon>Haemaphysalinae</taxon>
        <taxon>Haemaphysalis</taxon>
    </lineage>
</organism>
<keyword evidence="1" id="KW-0812">Transmembrane</keyword>
<dbReference type="VEuPathDB" id="VectorBase:HLOH_042666"/>
<evidence type="ECO:0000256" key="1">
    <source>
        <dbReference type="SAM" id="Phobius"/>
    </source>
</evidence>
<feature type="transmembrane region" description="Helical" evidence="1">
    <location>
        <begin position="53"/>
        <end position="71"/>
    </location>
</feature>
<keyword evidence="1" id="KW-1133">Transmembrane helix</keyword>
<protein>
    <submittedName>
        <fullName evidence="2">Uncharacterized protein</fullName>
    </submittedName>
</protein>
<gene>
    <name evidence="2" type="ORF">HPB48_010682</name>
</gene>
<evidence type="ECO:0000313" key="3">
    <source>
        <dbReference type="Proteomes" id="UP000821853"/>
    </source>
</evidence>
<sequence>MTVQQATVRRRVAAKQPVVLLLLATSPNRKNRVWDAVGIPIAGYVSGRAKSKYFPWLLVCLCSVGFFCGAFRGSPRRIQRSHFFCFEPLIPPPGPRANPARPPLMFVPSERVANTLGERPKGVNPSGELPRARLFFGAWSQMDPRDRRGPRGVVDAFSRRIAYDHSDAYLGLVPASRPLDHGDCCRDERARLGGDVVADEETGNSVAHLLSRKGQRQKRRLYTWLAGLLLRSKGFESLQKLCTLVRSYNAPHVATGNRWNRGLLSPRAELARAPVYDAHNHAALFHQPPSRIAAWPTAADSARAGRGPNIVPGRAHIRHRGSLQPVHADRCIAGLTSGEREPETLPVPAF</sequence>
<keyword evidence="3" id="KW-1185">Reference proteome</keyword>
<comment type="caution">
    <text evidence="2">The sequence shown here is derived from an EMBL/GenBank/DDBJ whole genome shotgun (WGS) entry which is preliminary data.</text>
</comment>
<proteinExistence type="predicted"/>
<accession>A0A9J6G3U9</accession>
<dbReference type="AlphaFoldDB" id="A0A9J6G3U9"/>
<keyword evidence="1" id="KW-0472">Membrane</keyword>
<evidence type="ECO:0000313" key="2">
    <source>
        <dbReference type="EMBL" id="KAH9369623.1"/>
    </source>
</evidence>
<dbReference type="EMBL" id="JABSTR010000005">
    <property type="protein sequence ID" value="KAH9369623.1"/>
    <property type="molecule type" value="Genomic_DNA"/>
</dbReference>
<reference evidence="2 3" key="1">
    <citation type="journal article" date="2020" name="Cell">
        <title>Large-Scale Comparative Analyses of Tick Genomes Elucidate Their Genetic Diversity and Vector Capacities.</title>
        <authorList>
            <consortium name="Tick Genome and Microbiome Consortium (TIGMIC)"/>
            <person name="Jia N."/>
            <person name="Wang J."/>
            <person name="Shi W."/>
            <person name="Du L."/>
            <person name="Sun Y."/>
            <person name="Zhan W."/>
            <person name="Jiang J.F."/>
            <person name="Wang Q."/>
            <person name="Zhang B."/>
            <person name="Ji P."/>
            <person name="Bell-Sakyi L."/>
            <person name="Cui X.M."/>
            <person name="Yuan T.T."/>
            <person name="Jiang B.G."/>
            <person name="Yang W.F."/>
            <person name="Lam T.T."/>
            <person name="Chang Q.C."/>
            <person name="Ding S.J."/>
            <person name="Wang X.J."/>
            <person name="Zhu J.G."/>
            <person name="Ruan X.D."/>
            <person name="Zhao L."/>
            <person name="Wei J.T."/>
            <person name="Ye R.Z."/>
            <person name="Que T.C."/>
            <person name="Du C.H."/>
            <person name="Zhou Y.H."/>
            <person name="Cheng J.X."/>
            <person name="Dai P.F."/>
            <person name="Guo W.B."/>
            <person name="Han X.H."/>
            <person name="Huang E.J."/>
            <person name="Li L.F."/>
            <person name="Wei W."/>
            <person name="Gao Y.C."/>
            <person name="Liu J.Z."/>
            <person name="Shao H.Z."/>
            <person name="Wang X."/>
            <person name="Wang C.C."/>
            <person name="Yang T.C."/>
            <person name="Huo Q.B."/>
            <person name="Li W."/>
            <person name="Chen H.Y."/>
            <person name="Chen S.E."/>
            <person name="Zhou L.G."/>
            <person name="Ni X.B."/>
            <person name="Tian J.H."/>
            <person name="Sheng Y."/>
            <person name="Liu T."/>
            <person name="Pan Y.S."/>
            <person name="Xia L.Y."/>
            <person name="Li J."/>
            <person name="Zhao F."/>
            <person name="Cao W.C."/>
        </authorList>
    </citation>
    <scope>NUCLEOTIDE SEQUENCE [LARGE SCALE GENOMIC DNA]</scope>
    <source>
        <strain evidence="2">HaeL-2018</strain>
    </source>
</reference>
<dbReference type="Proteomes" id="UP000821853">
    <property type="component" value="Chromosome 3"/>
</dbReference>
<name>A0A9J6G3U9_HAELO</name>